<proteinExistence type="predicted"/>
<dbReference type="AlphaFoldDB" id="A0A4U0NHV2"/>
<evidence type="ECO:0000313" key="2">
    <source>
        <dbReference type="Proteomes" id="UP000306808"/>
    </source>
</evidence>
<keyword evidence="2" id="KW-1185">Reference proteome</keyword>
<dbReference type="EMBL" id="SUME01000007">
    <property type="protein sequence ID" value="TJZ53796.1"/>
    <property type="molecule type" value="Genomic_DNA"/>
</dbReference>
<evidence type="ECO:0000313" key="1">
    <source>
        <dbReference type="EMBL" id="TJZ53796.1"/>
    </source>
</evidence>
<gene>
    <name evidence="1" type="ORF">FAZ15_17400</name>
</gene>
<reference evidence="1 2" key="1">
    <citation type="submission" date="2019-04" db="EMBL/GenBank/DDBJ databases">
        <title>Sphingobacterium olei sp. nov., isolated from oil-contaminated soil.</title>
        <authorList>
            <person name="Liu B."/>
        </authorList>
    </citation>
    <scope>NUCLEOTIDE SEQUENCE [LARGE SCALE GENOMIC DNA]</scope>
    <source>
        <strain evidence="1 2">HAL-9</strain>
    </source>
</reference>
<name>A0A4U0NHV2_9SPHI</name>
<dbReference type="Proteomes" id="UP000306808">
    <property type="component" value="Unassembled WGS sequence"/>
</dbReference>
<protein>
    <submittedName>
        <fullName evidence="1">Uncharacterized protein</fullName>
    </submittedName>
</protein>
<accession>A0A4U0NHV2</accession>
<comment type="caution">
    <text evidence="1">The sequence shown here is derived from an EMBL/GenBank/DDBJ whole genome shotgun (WGS) entry which is preliminary data.</text>
</comment>
<organism evidence="1 2">
    <name type="scientific">Sphingobacterium olei</name>
    <dbReference type="NCBI Taxonomy" id="2571155"/>
    <lineage>
        <taxon>Bacteria</taxon>
        <taxon>Pseudomonadati</taxon>
        <taxon>Bacteroidota</taxon>
        <taxon>Sphingobacteriia</taxon>
        <taxon>Sphingobacteriales</taxon>
        <taxon>Sphingobacteriaceae</taxon>
        <taxon>Sphingobacterium</taxon>
    </lineage>
</organism>
<dbReference type="RefSeq" id="WP_136902586.1">
    <property type="nucleotide sequence ID" value="NZ_SUME01000007.1"/>
</dbReference>
<sequence length="137" mass="15928">MTKDKTHRILDITDEIILWHEFEDVYMTIKPSNQQIYLGAIYSEPSCGLISTKNNWCLVGGTALILWTKKEIVGINDHDLQHIFDIRETSENKVELLIDPWADNSAIWGFDIITKEKNKIKDFIAFKGKAYTNRVVW</sequence>
<dbReference type="OrthoDB" id="1119276at2"/>